<dbReference type="Pfam" id="PF13561">
    <property type="entry name" value="adh_short_C2"/>
    <property type="match status" value="1"/>
</dbReference>
<keyword evidence="2" id="KW-0560">Oxidoreductase</keyword>
<name>A0A6V7PRI6_ANACO</name>
<evidence type="ECO:0000256" key="4">
    <source>
        <dbReference type="ARBA" id="ARBA00023098"/>
    </source>
</evidence>
<dbReference type="Gene3D" id="3.40.50.720">
    <property type="entry name" value="NAD(P)-binding Rossmann-like Domain"/>
    <property type="match status" value="1"/>
</dbReference>
<comment type="similarity">
    <text evidence="1">Belongs to the short-chain dehydrogenases/reductases (SDR) family.</text>
</comment>
<organism evidence="5">
    <name type="scientific">Ananas comosus var. bracteatus</name>
    <name type="common">red pineapple</name>
    <dbReference type="NCBI Taxonomy" id="296719"/>
    <lineage>
        <taxon>Eukaryota</taxon>
        <taxon>Viridiplantae</taxon>
        <taxon>Streptophyta</taxon>
        <taxon>Embryophyta</taxon>
        <taxon>Tracheophyta</taxon>
        <taxon>Spermatophyta</taxon>
        <taxon>Magnoliopsida</taxon>
        <taxon>Liliopsida</taxon>
        <taxon>Poales</taxon>
        <taxon>Bromeliaceae</taxon>
        <taxon>Bromelioideae</taxon>
        <taxon>Ananas</taxon>
    </lineage>
</organism>
<proteinExistence type="inferred from homology"/>
<dbReference type="InterPro" id="IPR002347">
    <property type="entry name" value="SDR_fam"/>
</dbReference>
<protein>
    <submittedName>
        <fullName evidence="5">Uncharacterized protein</fullName>
    </submittedName>
</protein>
<evidence type="ECO:0000256" key="1">
    <source>
        <dbReference type="ARBA" id="ARBA00006484"/>
    </source>
</evidence>
<dbReference type="GO" id="GO:0016491">
    <property type="term" value="F:oxidoreductase activity"/>
    <property type="evidence" value="ECO:0007669"/>
    <property type="project" value="UniProtKB-KW"/>
</dbReference>
<keyword evidence="4" id="KW-0443">Lipid metabolism</keyword>
<dbReference type="GO" id="GO:0006629">
    <property type="term" value="P:lipid metabolic process"/>
    <property type="evidence" value="ECO:0007669"/>
    <property type="project" value="UniProtKB-KW"/>
</dbReference>
<gene>
    <name evidence="5" type="ORF">CB5_LOCUS16606</name>
</gene>
<reference evidence="5" key="1">
    <citation type="submission" date="2020-07" db="EMBL/GenBank/DDBJ databases">
        <authorList>
            <person name="Lin J."/>
        </authorList>
    </citation>
    <scope>NUCLEOTIDE SEQUENCE</scope>
</reference>
<accession>A0A6V7PRI6</accession>
<sequence length="305" mass="31896">MLLRIATRNLRSVGVNELLQGEAKFFSTNSNTMKSRLARKVAVITGAASGIGKATAAEFIENGAKVILADVQHRLLESTAAELGPDATPVHCDVRYESQVAAAIDLAISRHGRLDIVYNNAGVAGSLTPSIVNLELDDFDQTMAVNVRSMVAGIKHAARVMIPRGTAGCILCTASVTGMCKTITCILGGLAPHDYSVSKSAVIGLVRSAAAELGRHGIRVNCISPHAIPTALGIGAIRKIFPGIGDERLAEMTDSTGELAGARCEVADVAKAAVYLASDEAKYVSGHNLVVDGGSTVFKRLDLHP</sequence>
<dbReference type="PRINTS" id="PR00081">
    <property type="entry name" value="GDHRDH"/>
</dbReference>
<dbReference type="EMBL" id="LR862151">
    <property type="protein sequence ID" value="CAD1833395.1"/>
    <property type="molecule type" value="Genomic_DNA"/>
</dbReference>
<evidence type="ECO:0000313" key="5">
    <source>
        <dbReference type="EMBL" id="CAD1833395.1"/>
    </source>
</evidence>
<evidence type="ECO:0000256" key="2">
    <source>
        <dbReference type="ARBA" id="ARBA00023002"/>
    </source>
</evidence>
<keyword evidence="3" id="KW-0520">NAD</keyword>
<dbReference type="InterPro" id="IPR036291">
    <property type="entry name" value="NAD(P)-bd_dom_sf"/>
</dbReference>
<dbReference type="FunFam" id="3.40.50.720:FF:000084">
    <property type="entry name" value="Short-chain dehydrogenase reductase"/>
    <property type="match status" value="1"/>
</dbReference>
<dbReference type="PRINTS" id="PR00080">
    <property type="entry name" value="SDRFAMILY"/>
</dbReference>
<dbReference type="AlphaFoldDB" id="A0A6V7PRI6"/>
<dbReference type="PANTHER" id="PTHR43180">
    <property type="entry name" value="3-OXOACYL-(ACYL-CARRIER-PROTEIN) REDUCTASE (AFU_ORTHOLOGUE AFUA_6G11210)"/>
    <property type="match status" value="1"/>
</dbReference>
<dbReference type="PANTHER" id="PTHR43180:SF28">
    <property type="entry name" value="NAD(P)-BINDING ROSSMANN-FOLD SUPERFAMILY PROTEIN"/>
    <property type="match status" value="1"/>
</dbReference>
<dbReference type="SUPFAM" id="SSF51735">
    <property type="entry name" value="NAD(P)-binding Rossmann-fold domains"/>
    <property type="match status" value="1"/>
</dbReference>
<evidence type="ECO:0000256" key="3">
    <source>
        <dbReference type="ARBA" id="ARBA00023027"/>
    </source>
</evidence>